<reference evidence="1 2" key="1">
    <citation type="submission" date="2015-10" db="EMBL/GenBank/DDBJ databases">
        <authorList>
            <person name="Gilbert D.G."/>
        </authorList>
    </citation>
    <scope>NUCLEOTIDE SEQUENCE [LARGE SCALE GENOMIC DNA]</scope>
    <source>
        <strain evidence="1">FVVF132</strain>
    </source>
</reference>
<protein>
    <submittedName>
        <fullName evidence="1">Uncharacterized protein</fullName>
    </submittedName>
</protein>
<sequence length="152" mass="17335">MSDYFMESETVAIASRKPKKLQSYRMYALRFENRLALVVLRNPNKKRAQQFQGPSLPMLHGSDEQLTSDRLCSEVPRYSDAPCLFSVQTPQASAEEMIKLQENDALRFEFSVEHSGNWMKLIVIKDNMDTCKRNMLCALVPQKQAAGGRTVS</sequence>
<dbReference type="AlphaFoldDB" id="A0A0Q3TZV3"/>
<evidence type="ECO:0000313" key="1">
    <source>
        <dbReference type="EMBL" id="KQL59401.1"/>
    </source>
</evidence>
<keyword evidence="2" id="KW-1185">Reference proteome</keyword>
<accession>A0A0Q3TZV3</accession>
<gene>
    <name evidence="1" type="ORF">AAES_21386</name>
</gene>
<name>A0A0Q3TZV3_AMAAE</name>
<dbReference type="Proteomes" id="UP000051836">
    <property type="component" value="Unassembled WGS sequence"/>
</dbReference>
<dbReference type="EMBL" id="LMAW01000337">
    <property type="protein sequence ID" value="KQL59401.1"/>
    <property type="molecule type" value="Genomic_DNA"/>
</dbReference>
<proteinExistence type="predicted"/>
<evidence type="ECO:0000313" key="2">
    <source>
        <dbReference type="Proteomes" id="UP000051836"/>
    </source>
</evidence>
<comment type="caution">
    <text evidence="1">The sequence shown here is derived from an EMBL/GenBank/DDBJ whole genome shotgun (WGS) entry which is preliminary data.</text>
</comment>
<organism evidence="1 2">
    <name type="scientific">Amazona aestiva</name>
    <name type="common">Blue-fronted Amazon parrot</name>
    <dbReference type="NCBI Taxonomy" id="12930"/>
    <lineage>
        <taxon>Eukaryota</taxon>
        <taxon>Metazoa</taxon>
        <taxon>Chordata</taxon>
        <taxon>Craniata</taxon>
        <taxon>Vertebrata</taxon>
        <taxon>Euteleostomi</taxon>
        <taxon>Archelosauria</taxon>
        <taxon>Archosauria</taxon>
        <taxon>Dinosauria</taxon>
        <taxon>Saurischia</taxon>
        <taxon>Theropoda</taxon>
        <taxon>Coelurosauria</taxon>
        <taxon>Aves</taxon>
        <taxon>Neognathae</taxon>
        <taxon>Neoaves</taxon>
        <taxon>Telluraves</taxon>
        <taxon>Australaves</taxon>
        <taxon>Psittaciformes</taxon>
        <taxon>Psittacidae</taxon>
        <taxon>Amazona</taxon>
    </lineage>
</organism>